<keyword evidence="4" id="KW-0238">DNA-binding</keyword>
<feature type="domain" description="BHLH" evidence="7">
    <location>
        <begin position="168"/>
        <end position="217"/>
    </location>
</feature>
<dbReference type="SMART" id="SM00353">
    <property type="entry name" value="HLH"/>
    <property type="match status" value="1"/>
</dbReference>
<dbReference type="PANTHER" id="PTHR45855:SF23">
    <property type="entry name" value="TRANSCRIPTION FACTOR MEE8-RELATED"/>
    <property type="match status" value="1"/>
</dbReference>
<dbReference type="RefSeq" id="XP_039141732.1">
    <property type="nucleotide sequence ID" value="XM_039285798.1"/>
</dbReference>
<dbReference type="AlphaFoldDB" id="A0AB40CT82"/>
<dbReference type="SUPFAM" id="SSF47459">
    <property type="entry name" value="HLH, helix-loop-helix DNA-binding domain"/>
    <property type="match status" value="1"/>
</dbReference>
<proteinExistence type="inferred from homology"/>
<keyword evidence="3" id="KW-0805">Transcription regulation</keyword>
<evidence type="ECO:0000256" key="6">
    <source>
        <dbReference type="ARBA" id="ARBA00023242"/>
    </source>
</evidence>
<comment type="subcellular location">
    <subcellularLocation>
        <location evidence="1">Nucleus</location>
    </subcellularLocation>
</comment>
<dbReference type="GO" id="GO:0046983">
    <property type="term" value="F:protein dimerization activity"/>
    <property type="evidence" value="ECO:0007669"/>
    <property type="project" value="InterPro"/>
</dbReference>
<protein>
    <submittedName>
        <fullName evidence="9">Transcription factor UNE10-like isoform X1</fullName>
    </submittedName>
</protein>
<evidence type="ECO:0000259" key="7">
    <source>
        <dbReference type="PROSITE" id="PS50888"/>
    </source>
</evidence>
<organism evidence="8 9">
    <name type="scientific">Dioscorea cayennensis subsp. rotundata</name>
    <name type="common">White Guinea yam</name>
    <name type="synonym">Dioscorea rotundata</name>
    <dbReference type="NCBI Taxonomy" id="55577"/>
    <lineage>
        <taxon>Eukaryota</taxon>
        <taxon>Viridiplantae</taxon>
        <taxon>Streptophyta</taxon>
        <taxon>Embryophyta</taxon>
        <taxon>Tracheophyta</taxon>
        <taxon>Spermatophyta</taxon>
        <taxon>Magnoliopsida</taxon>
        <taxon>Liliopsida</taxon>
        <taxon>Dioscoreales</taxon>
        <taxon>Dioscoreaceae</taxon>
        <taxon>Dioscorea</taxon>
    </lineage>
</organism>
<dbReference type="Gene3D" id="4.10.280.10">
    <property type="entry name" value="Helix-loop-helix DNA-binding domain"/>
    <property type="match status" value="1"/>
</dbReference>
<evidence type="ECO:0000256" key="1">
    <source>
        <dbReference type="ARBA" id="ARBA00004123"/>
    </source>
</evidence>
<dbReference type="Proteomes" id="UP001515500">
    <property type="component" value="Chromosome 16"/>
</dbReference>
<dbReference type="InterPro" id="IPR031066">
    <property type="entry name" value="bHLH_ALC-like_plant"/>
</dbReference>
<evidence type="ECO:0000256" key="4">
    <source>
        <dbReference type="ARBA" id="ARBA00023125"/>
    </source>
</evidence>
<evidence type="ECO:0000256" key="5">
    <source>
        <dbReference type="ARBA" id="ARBA00023163"/>
    </source>
</evidence>
<dbReference type="GeneID" id="120278988"/>
<dbReference type="InterPro" id="IPR047265">
    <property type="entry name" value="PIF1-like_bHLH"/>
</dbReference>
<gene>
    <name evidence="9" type="primary">LOC120278988</name>
</gene>
<evidence type="ECO:0000313" key="8">
    <source>
        <dbReference type="Proteomes" id="UP001515500"/>
    </source>
</evidence>
<dbReference type="GO" id="GO:0009704">
    <property type="term" value="P:de-etiolation"/>
    <property type="evidence" value="ECO:0007669"/>
    <property type="project" value="EnsemblPlants"/>
</dbReference>
<dbReference type="PROSITE" id="PS50888">
    <property type="entry name" value="BHLH"/>
    <property type="match status" value="1"/>
</dbReference>
<keyword evidence="8" id="KW-1185">Reference proteome</keyword>
<dbReference type="GO" id="GO:0003690">
    <property type="term" value="F:double-stranded DNA binding"/>
    <property type="evidence" value="ECO:0007669"/>
    <property type="project" value="EnsemblPlants"/>
</dbReference>
<accession>A0AB40CT82</accession>
<evidence type="ECO:0000313" key="9">
    <source>
        <dbReference type="RefSeq" id="XP_039141732.1"/>
    </source>
</evidence>
<dbReference type="InterPro" id="IPR036638">
    <property type="entry name" value="HLH_DNA-bd_sf"/>
</dbReference>
<keyword evidence="6" id="KW-0539">Nucleus</keyword>
<dbReference type="GO" id="GO:0016607">
    <property type="term" value="C:nuclear speck"/>
    <property type="evidence" value="ECO:0007669"/>
    <property type="project" value="EnsemblPlants"/>
</dbReference>
<comment type="similarity">
    <text evidence="2">Belongs to the bHLH protein family.</text>
</comment>
<sequence length="340" mass="37996">MNQCVPRSNSKDQANIINLPFSMPGFSERDVRMNQEVKELTWRNGKPQLGTLESIIEQATAGLAGAVAQQPSFVSWLTGEDAGEMNLGSREGSCSGDGERDKKKACRWSSPENTWEVCGGLSSSLSPENISSGDGCDSFCRSKSSSQGVEEIEKKKMKKNKKVMRRSKAATIHNQSERKRRDMINEKMRALQKLVPNSKKTDKASILDEVINYLKQLQNQVKMMTCISHMMMMMPNLQMSMMAQVAQMTQMGLGLGFMDLGSFVRPGTVPMSLPPLHHPLSFPPFTVAGEQMLQASSCSLSSNFFSAFMQQQRMNMEAYKKMATMYEQLNQQQNKANPEN</sequence>
<dbReference type="Pfam" id="PF00010">
    <property type="entry name" value="HLH"/>
    <property type="match status" value="1"/>
</dbReference>
<keyword evidence="5" id="KW-0804">Transcription</keyword>
<dbReference type="GO" id="GO:0003700">
    <property type="term" value="F:DNA-binding transcription factor activity"/>
    <property type="evidence" value="ECO:0007669"/>
    <property type="project" value="EnsemblPlants"/>
</dbReference>
<evidence type="ECO:0000256" key="2">
    <source>
        <dbReference type="ARBA" id="ARBA00005510"/>
    </source>
</evidence>
<reference evidence="9" key="1">
    <citation type="submission" date="2025-08" db="UniProtKB">
        <authorList>
            <consortium name="RefSeq"/>
        </authorList>
    </citation>
    <scope>IDENTIFICATION</scope>
</reference>
<dbReference type="PANTHER" id="PTHR45855">
    <property type="entry name" value="TRANSCRIPTION FACTOR PIF1-RELATED"/>
    <property type="match status" value="1"/>
</dbReference>
<dbReference type="InterPro" id="IPR011598">
    <property type="entry name" value="bHLH_dom"/>
</dbReference>
<evidence type="ECO:0000256" key="3">
    <source>
        <dbReference type="ARBA" id="ARBA00023015"/>
    </source>
</evidence>
<dbReference type="CDD" id="cd11445">
    <property type="entry name" value="bHLH_AtPIF_like"/>
    <property type="match status" value="1"/>
</dbReference>
<name>A0AB40CT82_DIOCR</name>